<gene>
    <name evidence="1" type="ORF">BO70DRAFT_359152</name>
</gene>
<dbReference type="GeneID" id="37064708"/>
<dbReference type="RefSeq" id="XP_025402988.1">
    <property type="nucleotide sequence ID" value="XM_025542471.1"/>
</dbReference>
<evidence type="ECO:0000313" key="2">
    <source>
        <dbReference type="Proteomes" id="UP000247233"/>
    </source>
</evidence>
<proteinExistence type="predicted"/>
<evidence type="ECO:0000313" key="1">
    <source>
        <dbReference type="EMBL" id="PWY90157.1"/>
    </source>
</evidence>
<dbReference type="EMBL" id="MSFL01000003">
    <property type="protein sequence ID" value="PWY90157.1"/>
    <property type="molecule type" value="Genomic_DNA"/>
</dbReference>
<protein>
    <submittedName>
        <fullName evidence="1">Uncharacterized protein</fullName>
    </submittedName>
</protein>
<keyword evidence="2" id="KW-1185">Reference proteome</keyword>
<name>A0A317WY25_9EURO</name>
<dbReference type="Proteomes" id="UP000247233">
    <property type="component" value="Unassembled WGS sequence"/>
</dbReference>
<organism evidence="1 2">
    <name type="scientific">Aspergillus heteromorphus CBS 117.55</name>
    <dbReference type="NCBI Taxonomy" id="1448321"/>
    <lineage>
        <taxon>Eukaryota</taxon>
        <taxon>Fungi</taxon>
        <taxon>Dikarya</taxon>
        <taxon>Ascomycota</taxon>
        <taxon>Pezizomycotina</taxon>
        <taxon>Eurotiomycetes</taxon>
        <taxon>Eurotiomycetidae</taxon>
        <taxon>Eurotiales</taxon>
        <taxon>Aspergillaceae</taxon>
        <taxon>Aspergillus</taxon>
        <taxon>Aspergillus subgen. Circumdati</taxon>
    </lineage>
</organism>
<reference evidence="1 2" key="1">
    <citation type="submission" date="2016-12" db="EMBL/GenBank/DDBJ databases">
        <title>The genomes of Aspergillus section Nigri reveals drivers in fungal speciation.</title>
        <authorList>
            <consortium name="DOE Joint Genome Institute"/>
            <person name="Vesth T.C."/>
            <person name="Nybo J."/>
            <person name="Theobald S."/>
            <person name="Brandl J."/>
            <person name="Frisvad J.C."/>
            <person name="Nielsen K.F."/>
            <person name="Lyhne E.K."/>
            <person name="Kogle M.E."/>
            <person name="Kuo A."/>
            <person name="Riley R."/>
            <person name="Clum A."/>
            <person name="Nolan M."/>
            <person name="Lipzen A."/>
            <person name="Salamov A."/>
            <person name="Henrissat B."/>
            <person name="Wiebenga A."/>
            <person name="De Vries R.P."/>
            <person name="Grigoriev I.V."/>
            <person name="Mortensen U.H."/>
            <person name="Andersen M.R."/>
            <person name="Baker S.E."/>
        </authorList>
    </citation>
    <scope>NUCLEOTIDE SEQUENCE [LARGE SCALE GENOMIC DNA]</scope>
    <source>
        <strain evidence="1 2">CBS 117.55</strain>
    </source>
</reference>
<accession>A0A317WY25</accession>
<dbReference type="VEuPathDB" id="FungiDB:BO70DRAFT_359152"/>
<sequence>MSRTSSEIQTILDSLRAILQRHTNSQGVVHRPYGVDWVNFERHVYRLLVLHGFIRPGDRVPKDPWEVFLTEFAPQGVRRSPYEESNMSTAYFPTSILVSSSPTQRMGIGHSSNLEPIRQSQSPSMNHVRFQEDVLERNGASRRLPSGIPRSFS</sequence>
<dbReference type="OrthoDB" id="4508365at2759"/>
<comment type="caution">
    <text evidence="1">The sequence shown here is derived from an EMBL/GenBank/DDBJ whole genome shotgun (WGS) entry which is preliminary data.</text>
</comment>
<dbReference type="AlphaFoldDB" id="A0A317WY25"/>